<gene>
    <name evidence="3" type="ORF">EKN94_16385</name>
</gene>
<protein>
    <submittedName>
        <fullName evidence="3">WYL domain-containing protein</fullName>
    </submittedName>
</protein>
<dbReference type="PIRSF" id="PIRSF015558">
    <property type="entry name" value="Txn_reg_DeoR_prd"/>
    <property type="match status" value="1"/>
</dbReference>
<organism evidence="3 4">
    <name type="scientific">Enterobacter quasimori</name>
    <dbReference type="NCBI Taxonomy" id="2838947"/>
    <lineage>
        <taxon>Bacteria</taxon>
        <taxon>Pseudomonadati</taxon>
        <taxon>Pseudomonadota</taxon>
        <taxon>Gammaproteobacteria</taxon>
        <taxon>Enterobacterales</taxon>
        <taxon>Enterobacteriaceae</taxon>
        <taxon>Enterobacter</taxon>
    </lineage>
</organism>
<dbReference type="Pfam" id="PF13280">
    <property type="entry name" value="WYL"/>
    <property type="match status" value="1"/>
</dbReference>
<name>A0ABY0AQH1_9ENTR</name>
<accession>A0ABY0AQH1</accession>
<dbReference type="PROSITE" id="PS52050">
    <property type="entry name" value="WYL"/>
    <property type="match status" value="1"/>
</dbReference>
<feature type="domain" description="WYL" evidence="1">
    <location>
        <begin position="124"/>
        <end position="192"/>
    </location>
</feature>
<feature type="domain" description="DNA-binding transcriptional repressor CapW winged helix-turn-helix" evidence="2">
    <location>
        <begin position="12"/>
        <end position="92"/>
    </location>
</feature>
<keyword evidence="4" id="KW-1185">Reference proteome</keyword>
<dbReference type="InterPro" id="IPR059019">
    <property type="entry name" value="WHD_CapW"/>
</dbReference>
<evidence type="ECO:0000313" key="3">
    <source>
        <dbReference type="EMBL" id="RTN22521.1"/>
    </source>
</evidence>
<reference evidence="3 4" key="1">
    <citation type="submission" date="2018-12" db="EMBL/GenBank/DDBJ databases">
        <title>The Batch Genome Submission of Enterobacter spp. strains.</title>
        <authorList>
            <person name="Wei L."/>
            <person name="Wu W."/>
            <person name="Lin J."/>
            <person name="Zhang X."/>
            <person name="Feng Y."/>
            <person name="Zong Z."/>
        </authorList>
    </citation>
    <scope>NUCLEOTIDE SEQUENCE [LARGE SCALE GENOMIC DNA]</scope>
    <source>
        <strain evidence="3 4">WCHEM090044</strain>
    </source>
</reference>
<dbReference type="Proteomes" id="UP000278241">
    <property type="component" value="Unassembled WGS sequence"/>
</dbReference>
<sequence length="291" mass="34063">MDFKNIINDDYDLALRLAFIDFRLFFTGTLSRLDIIEEFAVSEITATRILNEYKKIRPRNLLYSNKTKKFTISPEFIELINISAEDALDMLSSGFDKNKILRGRNVVVFERIGLYMPPLDKLNVAKITRAIFNKKKLKCVYNSIRSGDVSERILSPLVILFDGRNWIFRAYQEDSKNDINYKNFNFARVSEVSELADSINNEFGLDYDDLWSKFLPVELEINPKLNDDVKNEIRRDYNIQDGQNKILFTERAAFLWIIFNEWSVDFQQKNHDGFKFKLNNADMLRSQGALG</sequence>
<dbReference type="Pfam" id="PF26109">
    <property type="entry name" value="WHD_BrxR"/>
    <property type="match status" value="1"/>
</dbReference>
<dbReference type="EMBL" id="RXRX01000010">
    <property type="protein sequence ID" value="RTN22521.1"/>
    <property type="molecule type" value="Genomic_DNA"/>
</dbReference>
<evidence type="ECO:0000259" key="2">
    <source>
        <dbReference type="Pfam" id="PF26109"/>
    </source>
</evidence>
<dbReference type="InterPro" id="IPR016634">
    <property type="entry name" value="CapW-like"/>
</dbReference>
<evidence type="ECO:0000259" key="1">
    <source>
        <dbReference type="Pfam" id="PF13280"/>
    </source>
</evidence>
<comment type="caution">
    <text evidence="3">The sequence shown here is derived from an EMBL/GenBank/DDBJ whole genome shotgun (WGS) entry which is preliminary data.</text>
</comment>
<proteinExistence type="predicted"/>
<dbReference type="RefSeq" id="WP_126545730.1">
    <property type="nucleotide sequence ID" value="NZ_RXRX01000010.1"/>
</dbReference>
<evidence type="ECO:0000313" key="4">
    <source>
        <dbReference type="Proteomes" id="UP000278241"/>
    </source>
</evidence>
<dbReference type="InterPro" id="IPR026881">
    <property type="entry name" value="WYL_dom"/>
</dbReference>